<keyword evidence="3" id="KW-0029">Amino-acid transport</keyword>
<dbReference type="Proteomes" id="UP000633219">
    <property type="component" value="Unassembled WGS sequence"/>
</dbReference>
<dbReference type="InterPro" id="IPR051010">
    <property type="entry name" value="BCAA_transport"/>
</dbReference>
<evidence type="ECO:0000313" key="6">
    <source>
        <dbReference type="EMBL" id="MBL0373230.1"/>
    </source>
</evidence>
<evidence type="ECO:0000259" key="5">
    <source>
        <dbReference type="Pfam" id="PF13458"/>
    </source>
</evidence>
<feature type="domain" description="Leucine-binding protein" evidence="5">
    <location>
        <begin position="40"/>
        <end position="387"/>
    </location>
</feature>
<dbReference type="Gene3D" id="3.40.50.2300">
    <property type="match status" value="2"/>
</dbReference>
<reference evidence="6" key="1">
    <citation type="submission" date="2021-01" db="EMBL/GenBank/DDBJ databases">
        <title>Rhizobium sp. strain KVB221 16S ribosomal RNA gene Genome sequencing and assembly.</title>
        <authorList>
            <person name="Kang M."/>
        </authorList>
    </citation>
    <scope>NUCLEOTIDE SEQUENCE</scope>
    <source>
        <strain evidence="6">KVB221</strain>
    </source>
</reference>
<dbReference type="InterPro" id="IPR028081">
    <property type="entry name" value="Leu-bd"/>
</dbReference>
<dbReference type="Pfam" id="PF13458">
    <property type="entry name" value="Peripla_BP_6"/>
    <property type="match status" value="1"/>
</dbReference>
<gene>
    <name evidence="6" type="ORF">JJB09_14430</name>
</gene>
<evidence type="ECO:0000256" key="1">
    <source>
        <dbReference type="ARBA" id="ARBA00010062"/>
    </source>
</evidence>
<dbReference type="PANTHER" id="PTHR30483">
    <property type="entry name" value="LEUCINE-SPECIFIC-BINDING PROTEIN"/>
    <property type="match status" value="1"/>
</dbReference>
<dbReference type="RefSeq" id="WP_201659340.1">
    <property type="nucleotide sequence ID" value="NZ_JAEQNC010000007.1"/>
</dbReference>
<keyword evidence="7" id="KW-1185">Reference proteome</keyword>
<dbReference type="EMBL" id="JAEQNC010000007">
    <property type="protein sequence ID" value="MBL0373230.1"/>
    <property type="molecule type" value="Genomic_DNA"/>
</dbReference>
<evidence type="ECO:0000313" key="7">
    <source>
        <dbReference type="Proteomes" id="UP000633219"/>
    </source>
</evidence>
<proteinExistence type="inferred from homology"/>
<feature type="signal peptide" evidence="4">
    <location>
        <begin position="1"/>
        <end position="24"/>
    </location>
</feature>
<accession>A0A936YV01</accession>
<feature type="chain" id="PRO_5038036078" evidence="4">
    <location>
        <begin position="25"/>
        <end position="418"/>
    </location>
</feature>
<comment type="caution">
    <text evidence="6">The sequence shown here is derived from an EMBL/GenBank/DDBJ whole genome shotgun (WGS) entry which is preliminary data.</text>
</comment>
<keyword evidence="3" id="KW-0813">Transport</keyword>
<comment type="similarity">
    <text evidence="1">Belongs to the leucine-binding protein family.</text>
</comment>
<dbReference type="CDD" id="cd06341">
    <property type="entry name" value="PBP1_ABC_ligand_binding-like"/>
    <property type="match status" value="1"/>
</dbReference>
<dbReference type="PANTHER" id="PTHR30483:SF6">
    <property type="entry name" value="PERIPLASMIC BINDING PROTEIN OF ABC TRANSPORTER FOR NATURAL AMINO ACIDS"/>
    <property type="match status" value="1"/>
</dbReference>
<dbReference type="GO" id="GO:0006865">
    <property type="term" value="P:amino acid transport"/>
    <property type="evidence" value="ECO:0007669"/>
    <property type="project" value="UniProtKB-KW"/>
</dbReference>
<protein>
    <submittedName>
        <fullName evidence="6">ABC transporter substrate-binding protein</fullName>
    </submittedName>
</protein>
<dbReference type="AlphaFoldDB" id="A0A936YV01"/>
<evidence type="ECO:0000256" key="4">
    <source>
        <dbReference type="SAM" id="SignalP"/>
    </source>
</evidence>
<organism evidence="6 7">
    <name type="scientific">Rhizobium setariae</name>
    <dbReference type="NCBI Taxonomy" id="2801340"/>
    <lineage>
        <taxon>Bacteria</taxon>
        <taxon>Pseudomonadati</taxon>
        <taxon>Pseudomonadota</taxon>
        <taxon>Alphaproteobacteria</taxon>
        <taxon>Hyphomicrobiales</taxon>
        <taxon>Rhizobiaceae</taxon>
        <taxon>Rhizobium/Agrobacterium group</taxon>
        <taxon>Rhizobium</taxon>
    </lineage>
</organism>
<sequence length="418" mass="44013">MKRTAYLLAATAGLIIATGASAWAAPTCGLNNGKKAEGDPILVGAVVGQTGPDDFSSSADAAKAYFNCVNENGGINGRPIEYLVEDDQWNPEVAGQVATKLVKDKKVVALVASGSFVEMGVNAKLYADENVMSMAAACAVAECFESRNIVSTNEGPLPSVVGAAQWAVANLGSKNVVCIGVTIPSVGPYSCGWMEKYMQAKGLTGSSVLLDPGTADMNSAYLEAVASGADTVLMNLPAGMAAAFLQVVTESGTKDQYKWISSTPLYDADVPGLLGPAWAGTMYVNAELNPIDGTGPDATNWRAVMDKHAAESDPRDTFSQAGYLSARFFVDAMLKLDPAKIDRASATEAIRNINNQTSDLLCGPYYVGHGDRHMPNHANIMMQLVEGGFKQVSQCTDVDSAYLDPIRAQEKELGIAQD</sequence>
<keyword evidence="2 4" id="KW-0732">Signal</keyword>
<evidence type="ECO:0000256" key="3">
    <source>
        <dbReference type="ARBA" id="ARBA00022970"/>
    </source>
</evidence>
<dbReference type="InterPro" id="IPR028082">
    <property type="entry name" value="Peripla_BP_I"/>
</dbReference>
<name>A0A936YV01_9HYPH</name>
<dbReference type="SUPFAM" id="SSF53822">
    <property type="entry name" value="Periplasmic binding protein-like I"/>
    <property type="match status" value="1"/>
</dbReference>
<evidence type="ECO:0000256" key="2">
    <source>
        <dbReference type="ARBA" id="ARBA00022729"/>
    </source>
</evidence>